<organism evidence="1 2">
    <name type="scientific">Pseudaestuariivita atlantica</name>
    <dbReference type="NCBI Taxonomy" id="1317121"/>
    <lineage>
        <taxon>Bacteria</taxon>
        <taxon>Pseudomonadati</taxon>
        <taxon>Pseudomonadota</taxon>
        <taxon>Alphaproteobacteria</taxon>
        <taxon>Rhodobacterales</taxon>
        <taxon>Paracoccaceae</taxon>
        <taxon>Pseudaestuariivita</taxon>
    </lineage>
</organism>
<comment type="caution">
    <text evidence="1">The sequence shown here is derived from an EMBL/GenBank/DDBJ whole genome shotgun (WGS) entry which is preliminary data.</text>
</comment>
<protein>
    <submittedName>
        <fullName evidence="1">Sarcosine oxidase subunit gamma</fullName>
    </submittedName>
</protein>
<gene>
    <name evidence="1" type="ORF">ATO11_01650</name>
</gene>
<proteinExistence type="predicted"/>
<dbReference type="Proteomes" id="UP000036938">
    <property type="component" value="Unassembled WGS sequence"/>
</dbReference>
<dbReference type="InterPro" id="IPR027266">
    <property type="entry name" value="TrmE/GcvT-like"/>
</dbReference>
<accession>A0A0L1JUC2</accession>
<sequence length="189" mass="19585">MSEAVTALGGASFNGLVAVRERPLTGMITIRADLSDKAVAGAVGSVTGLDMPGTGRIVEGEGCAIAWMSPDEALVFCDYAEAWDKVAVLQGALAECHALVANVSDARAVFELDGAAARDVLAKLTPADLRDGAFAPGTMRRTRLAQVAAAVWPTEAGTIRIVCFRSVADYVMQLLSVAADPDAPVGWHG</sequence>
<dbReference type="STRING" id="1317121.ATO11_01650"/>
<dbReference type="Gene3D" id="3.30.1360.120">
    <property type="entry name" value="Probable tRNA modification gtpase trme, domain 1"/>
    <property type="match status" value="1"/>
</dbReference>
<reference evidence="1 2" key="1">
    <citation type="journal article" date="2015" name="Int. J. Syst. Evol. Microbiol.">
        <title>Aestuariivita atlantica sp. nov., isolated from deep sea sediment of the Atlantic Ocean.</title>
        <authorList>
            <person name="Li G."/>
            <person name="Lai Q."/>
            <person name="Du Y."/>
            <person name="Liu X."/>
            <person name="Sun F."/>
            <person name="Shao Z."/>
        </authorList>
    </citation>
    <scope>NUCLEOTIDE SEQUENCE [LARGE SCALE GENOMIC DNA]</scope>
    <source>
        <strain evidence="1 2">22II-S11-z3</strain>
    </source>
</reference>
<name>A0A0L1JUC2_9RHOB</name>
<dbReference type="InterPro" id="IPR007375">
    <property type="entry name" value="SoxG"/>
</dbReference>
<dbReference type="AlphaFoldDB" id="A0A0L1JUC2"/>
<dbReference type="RefSeq" id="WP_050529075.1">
    <property type="nucleotide sequence ID" value="NZ_AQQZ01000001.1"/>
</dbReference>
<evidence type="ECO:0000313" key="2">
    <source>
        <dbReference type="Proteomes" id="UP000036938"/>
    </source>
</evidence>
<dbReference type="SUPFAM" id="SSF103025">
    <property type="entry name" value="Folate-binding domain"/>
    <property type="match status" value="1"/>
</dbReference>
<dbReference type="Pfam" id="PF04268">
    <property type="entry name" value="SoxG"/>
    <property type="match status" value="1"/>
</dbReference>
<dbReference type="EMBL" id="AQQZ01000001">
    <property type="protein sequence ID" value="KNG95355.1"/>
    <property type="molecule type" value="Genomic_DNA"/>
</dbReference>
<keyword evidence="2" id="KW-1185">Reference proteome</keyword>
<evidence type="ECO:0000313" key="1">
    <source>
        <dbReference type="EMBL" id="KNG95355.1"/>
    </source>
</evidence>
<dbReference type="OrthoDB" id="9814782at2"/>
<dbReference type="Gene3D" id="3.30.70.1520">
    <property type="entry name" value="Heterotetrameric sarcosine oxidase"/>
    <property type="match status" value="1"/>
</dbReference>